<evidence type="ECO:0000313" key="1">
    <source>
        <dbReference type="EMBL" id="APE33877.1"/>
    </source>
</evidence>
<proteinExistence type="predicted"/>
<protein>
    <submittedName>
        <fullName evidence="1">Uncharacterized protein</fullName>
    </submittedName>
</protein>
<name>A0A1J0VPB2_9NOCA</name>
<sequence length="83" mass="8698">MGGLRIVFFSKQVGSGGARSGISLSVVSSLLSLHFFEFHRNNCAAQFLKIRRIFALAAHSDVAVPSGLIATLCGSAIVVASSF</sequence>
<reference evidence="1" key="1">
    <citation type="submission" date="2016-11" db="EMBL/GenBank/DDBJ databases">
        <authorList>
            <person name="Jaros S."/>
            <person name="Januszkiewicz K."/>
            <person name="Wedrychowicz H."/>
        </authorList>
    </citation>
    <scope>NUCLEOTIDE SEQUENCE [LARGE SCALE GENOMIC DNA]</scope>
    <source>
        <strain evidence="1">Y48</strain>
    </source>
</reference>
<accession>A0A1J0VPB2</accession>
<evidence type="ECO:0000313" key="2">
    <source>
        <dbReference type="Proteomes" id="UP000183810"/>
    </source>
</evidence>
<dbReference type="Proteomes" id="UP000183810">
    <property type="component" value="Chromosome"/>
</dbReference>
<dbReference type="EMBL" id="CP018082">
    <property type="protein sequence ID" value="APE33877.1"/>
    <property type="molecule type" value="Genomic_DNA"/>
</dbReference>
<keyword evidence="2" id="KW-1185">Reference proteome</keyword>
<organism evidence="1 2">
    <name type="scientific">Nocardia mangyaensis</name>
    <dbReference type="NCBI Taxonomy" id="2213200"/>
    <lineage>
        <taxon>Bacteria</taxon>
        <taxon>Bacillati</taxon>
        <taxon>Actinomycetota</taxon>
        <taxon>Actinomycetes</taxon>
        <taxon>Mycobacteriales</taxon>
        <taxon>Nocardiaceae</taxon>
        <taxon>Nocardia</taxon>
    </lineage>
</organism>
<gene>
    <name evidence="1" type="ORF">BOX37_07720</name>
</gene>
<dbReference type="KEGG" id="nsl:BOX37_07720"/>
<dbReference type="AlphaFoldDB" id="A0A1J0VPB2"/>